<keyword evidence="1" id="KW-0812">Transmembrane</keyword>
<reference evidence="3" key="1">
    <citation type="journal article" date="2009" name="BMC Genomics">
        <title>Evidence for niche adaptation in the genome of the bovine pathogen Streptococcus uberis.</title>
        <authorList>
            <person name="Ward P.N."/>
            <person name="Holden M.T.G."/>
            <person name="Leigh J.A."/>
            <person name="Lennard N."/>
            <person name="Bignell A."/>
            <person name="Barron A."/>
            <person name="Clark L."/>
            <person name="Quail M.A."/>
            <person name="Woodward J."/>
            <person name="Barrell B.G."/>
            <person name="Egan S.A."/>
            <person name="Field T.R."/>
            <person name="Maskell D."/>
            <person name="Kehoe M."/>
            <person name="Dowson C.G."/>
            <person name="Chanter N."/>
            <person name="Whatmore A.M."/>
            <person name="Bentley S.D."/>
            <person name="Parkhill J."/>
        </authorList>
    </citation>
    <scope>NUCLEOTIDE SEQUENCE [LARGE SCALE GENOMIC DNA]</scope>
    <source>
        <strain evidence="3">ATCC BAA-854 / 0140J</strain>
    </source>
</reference>
<dbReference type="Proteomes" id="UP000000449">
    <property type="component" value="Chromosome"/>
</dbReference>
<organism evidence="2 3">
    <name type="scientific">Streptococcus uberis (strain ATCC BAA-854 / 0140J)</name>
    <dbReference type="NCBI Taxonomy" id="218495"/>
    <lineage>
        <taxon>Bacteria</taxon>
        <taxon>Bacillati</taxon>
        <taxon>Bacillota</taxon>
        <taxon>Bacilli</taxon>
        <taxon>Lactobacillales</taxon>
        <taxon>Streptococcaceae</taxon>
        <taxon>Streptococcus</taxon>
    </lineage>
</organism>
<dbReference type="AlphaFoldDB" id="B9DWB0"/>
<gene>
    <name evidence="2" type="ordered locus">SUB1824</name>
</gene>
<keyword evidence="1" id="KW-1133">Transmembrane helix</keyword>
<sequence length="91" mass="10735">MKKSKIKQLRLIRDIIFVISVYYFMKANNSNFGIFFAIGITALITLRIPYEYRGGFRHDQKNVFFDNLSPLTENFIETFFVALIIMIMLLT</sequence>
<dbReference type="STRING" id="218495.SUB1824"/>
<accession>B9DWB0</accession>
<dbReference type="EMBL" id="AM946015">
    <property type="protein sequence ID" value="CAR43864.1"/>
    <property type="molecule type" value="Genomic_DNA"/>
</dbReference>
<protein>
    <submittedName>
        <fullName evidence="2">Phage membrane protein</fullName>
    </submittedName>
</protein>
<feature type="transmembrane region" description="Helical" evidence="1">
    <location>
        <begin position="31"/>
        <end position="50"/>
    </location>
</feature>
<dbReference type="HOGENOM" id="CLU_2425809_0_0_9"/>
<feature type="transmembrane region" description="Helical" evidence="1">
    <location>
        <begin position="71"/>
        <end position="90"/>
    </location>
</feature>
<keyword evidence="1" id="KW-0472">Membrane</keyword>
<evidence type="ECO:0000313" key="2">
    <source>
        <dbReference type="EMBL" id="CAR43864.1"/>
    </source>
</evidence>
<keyword evidence="3" id="KW-1185">Reference proteome</keyword>
<evidence type="ECO:0000313" key="3">
    <source>
        <dbReference type="Proteomes" id="UP000000449"/>
    </source>
</evidence>
<name>B9DWB0_STRU0</name>
<evidence type="ECO:0000256" key="1">
    <source>
        <dbReference type="SAM" id="Phobius"/>
    </source>
</evidence>
<dbReference type="KEGG" id="sub:SUB1824"/>
<proteinExistence type="predicted"/>